<keyword evidence="2" id="KW-0812">Transmembrane</keyword>
<feature type="transmembrane region" description="Helical" evidence="2">
    <location>
        <begin position="77"/>
        <end position="99"/>
    </location>
</feature>
<reference evidence="3" key="1">
    <citation type="journal article" date="2020" name="Nature">
        <title>Giant virus diversity and host interactions through global metagenomics.</title>
        <authorList>
            <person name="Schulz F."/>
            <person name="Roux S."/>
            <person name="Paez-Espino D."/>
            <person name="Jungbluth S."/>
            <person name="Walsh D.A."/>
            <person name="Denef V.J."/>
            <person name="McMahon K.D."/>
            <person name="Konstantinidis K.T."/>
            <person name="Eloe-Fadrosh E.A."/>
            <person name="Kyrpides N.C."/>
            <person name="Woyke T."/>
        </authorList>
    </citation>
    <scope>NUCLEOTIDE SEQUENCE</scope>
    <source>
        <strain evidence="3">GVMAG-M-3300023184-13</strain>
    </source>
</reference>
<feature type="region of interest" description="Disordered" evidence="1">
    <location>
        <begin position="188"/>
        <end position="207"/>
    </location>
</feature>
<evidence type="ECO:0008006" key="4">
    <source>
        <dbReference type="Google" id="ProtNLM"/>
    </source>
</evidence>
<evidence type="ECO:0000256" key="1">
    <source>
        <dbReference type="SAM" id="MobiDB-lite"/>
    </source>
</evidence>
<proteinExistence type="predicted"/>
<protein>
    <recommendedName>
        <fullName evidence="4">VP11</fullName>
    </recommendedName>
</protein>
<accession>A0A6C0HMK3</accession>
<dbReference type="AlphaFoldDB" id="A0A6C0HMK3"/>
<dbReference type="EMBL" id="MN739979">
    <property type="protein sequence ID" value="QHT81173.1"/>
    <property type="molecule type" value="Genomic_DNA"/>
</dbReference>
<evidence type="ECO:0000313" key="3">
    <source>
        <dbReference type="EMBL" id="QHT81173.1"/>
    </source>
</evidence>
<name>A0A6C0HMK3_9ZZZZ</name>
<organism evidence="3">
    <name type="scientific">viral metagenome</name>
    <dbReference type="NCBI Taxonomy" id="1070528"/>
    <lineage>
        <taxon>unclassified sequences</taxon>
        <taxon>metagenomes</taxon>
        <taxon>organismal metagenomes</taxon>
    </lineage>
</organism>
<sequence>MDLTSLDTNKDVTWDESLEKIFSELGDEAQINAYLHKKASEYYVIQNIKYQLPIIILSALSGSGNFISANFPAYSNMLILGIGGVSIFTSIISSVAQFLKVSQLGESHRISYLSWEKFHSTIKFQLNRRKESRDNIRDFLSLVIPEYQRLKEISADIPQHIMENVKRDKKKLGKMQIPYMLNGFHPVTSWKDPEPDTDSDEDNGNGLITLETLDSADTFGVSSV</sequence>
<evidence type="ECO:0000256" key="2">
    <source>
        <dbReference type="SAM" id="Phobius"/>
    </source>
</evidence>
<keyword evidence="2" id="KW-1133">Transmembrane helix</keyword>
<keyword evidence="2" id="KW-0472">Membrane</keyword>